<dbReference type="SUPFAM" id="SSF52540">
    <property type="entry name" value="P-loop containing nucleoside triphosphate hydrolases"/>
    <property type="match status" value="1"/>
</dbReference>
<dbReference type="FunFam" id="3.40.50.300:FF:000957">
    <property type="entry name" value="ATP-dependent RNA helicase SUV3L, mitochondrial"/>
    <property type="match status" value="1"/>
</dbReference>
<feature type="domain" description="Helicase C-terminal" evidence="5">
    <location>
        <begin position="202"/>
        <end position="374"/>
    </location>
</feature>
<gene>
    <name evidence="6" type="ORF">I350_07508</name>
</gene>
<evidence type="ECO:0000256" key="2">
    <source>
        <dbReference type="ARBA" id="ARBA00022801"/>
    </source>
</evidence>
<organism evidence="6 7">
    <name type="scientific">Cryptococcus amylolentus CBS 6273</name>
    <dbReference type="NCBI Taxonomy" id="1296118"/>
    <lineage>
        <taxon>Eukaryota</taxon>
        <taxon>Fungi</taxon>
        <taxon>Dikarya</taxon>
        <taxon>Basidiomycota</taxon>
        <taxon>Agaricomycotina</taxon>
        <taxon>Tremellomycetes</taxon>
        <taxon>Tremellales</taxon>
        <taxon>Cryptococcaceae</taxon>
        <taxon>Cryptococcus</taxon>
    </lineage>
</organism>
<accession>A0A1E3JAH1</accession>
<sequence>MLLDSFYPIRSERYHICRYKFVRKSKAGSTPARYAVHEEERRQDEGDKAEFDDARGWVRGEDPQDPAVPFLSDLCAREDDVLGSVGGLDGKERSCNLITGEERRIVDPDSGLLSCTVEMLPLGGLGGEPLDVVAIDEMQMLGDENRGGSWTKAILGTAAKDIHLCGDETTVELLRGMITSLGDTLTIHEYNRLIPLLVGDAFIENEYSKIEDGDCVVTFSRSCIFNLKRVIESQGEKCAVVYGALPPETRAEQAKDFNDDNGLCKVLVASDAVEMGLNLKIKIIIFEALSKFNGKEQVHLSLMQVKQSAGRAGRFKTGADKNIATPDEAPFSSGYATTFKPADLPVLRKVLDWKLPPMARAKMDIPTISLIELAALLTSSLTYGDLVKPFSALAKLPPSTVVTDPFNKLAIADVIEPYRPFLSNSEIDIFSFAPLSSRDEKAKEVVRNLVDDYVTLGRGTVESVYPTTDLLPTLDDVLETLQTLSCHPYPNELFQGSSKKQKVSPLVINALPALETLLKSLVLYIWLNLCL</sequence>
<dbReference type="GO" id="GO:0045025">
    <property type="term" value="C:mitochondrial degradosome"/>
    <property type="evidence" value="ECO:0007669"/>
    <property type="project" value="TreeGrafter"/>
</dbReference>
<dbReference type="Proteomes" id="UP000095149">
    <property type="component" value="Unassembled WGS sequence"/>
</dbReference>
<comment type="caution">
    <text evidence="6">The sequence shown here is derived from an EMBL/GenBank/DDBJ whole genome shotgun (WGS) entry which is preliminary data.</text>
</comment>
<dbReference type="PROSITE" id="PS51194">
    <property type="entry name" value="HELICASE_CTER"/>
    <property type="match status" value="1"/>
</dbReference>
<dbReference type="GO" id="GO:0000965">
    <property type="term" value="P:mitochondrial RNA 3'-end processing"/>
    <property type="evidence" value="ECO:0007669"/>
    <property type="project" value="TreeGrafter"/>
</dbReference>
<evidence type="ECO:0000256" key="3">
    <source>
        <dbReference type="ARBA" id="ARBA00022806"/>
    </source>
</evidence>
<dbReference type="GO" id="GO:0005524">
    <property type="term" value="F:ATP binding"/>
    <property type="evidence" value="ECO:0007669"/>
    <property type="project" value="UniProtKB-KW"/>
</dbReference>
<evidence type="ECO:0000256" key="1">
    <source>
        <dbReference type="ARBA" id="ARBA00022741"/>
    </source>
</evidence>
<keyword evidence="3" id="KW-0347">Helicase</keyword>
<dbReference type="InterPro" id="IPR055206">
    <property type="entry name" value="DEXQc_SUV3"/>
</dbReference>
<evidence type="ECO:0000313" key="7">
    <source>
        <dbReference type="Proteomes" id="UP000095149"/>
    </source>
</evidence>
<dbReference type="PANTHER" id="PTHR12131:SF1">
    <property type="entry name" value="ATP-DEPENDENT RNA HELICASE SUPV3L1, MITOCHONDRIAL-RELATED"/>
    <property type="match status" value="1"/>
</dbReference>
<dbReference type="GO" id="GO:0004386">
    <property type="term" value="F:helicase activity"/>
    <property type="evidence" value="ECO:0007669"/>
    <property type="project" value="UniProtKB-KW"/>
</dbReference>
<evidence type="ECO:0000313" key="6">
    <source>
        <dbReference type="EMBL" id="ODN97873.1"/>
    </source>
</evidence>
<dbReference type="InterPro" id="IPR050699">
    <property type="entry name" value="RNA-DNA_Helicase"/>
</dbReference>
<dbReference type="Pfam" id="PF00271">
    <property type="entry name" value="Helicase_C"/>
    <property type="match status" value="1"/>
</dbReference>
<evidence type="ECO:0000259" key="5">
    <source>
        <dbReference type="PROSITE" id="PS51194"/>
    </source>
</evidence>
<dbReference type="Pfam" id="PF22527">
    <property type="entry name" value="DEXQc_Suv3"/>
    <property type="match status" value="1"/>
</dbReference>
<dbReference type="Pfam" id="PF18147">
    <property type="entry name" value="Suv3_C_1"/>
    <property type="match status" value="1"/>
</dbReference>
<dbReference type="EMBL" id="MEKH01000013">
    <property type="protein sequence ID" value="ODN97873.1"/>
    <property type="molecule type" value="Genomic_DNA"/>
</dbReference>
<name>A0A1E3JAH1_9TREE</name>
<keyword evidence="2" id="KW-0378">Hydrolase</keyword>
<dbReference type="Gene3D" id="1.20.272.40">
    <property type="match status" value="1"/>
</dbReference>
<dbReference type="InterPro" id="IPR041082">
    <property type="entry name" value="Suv3_C_1"/>
</dbReference>
<proteinExistence type="predicted"/>
<dbReference type="CDD" id="cd18805">
    <property type="entry name" value="SF2_C_suv3"/>
    <property type="match status" value="1"/>
</dbReference>
<dbReference type="SMART" id="SM00490">
    <property type="entry name" value="HELICc"/>
    <property type="match status" value="1"/>
</dbReference>
<dbReference type="AlphaFoldDB" id="A0A1E3JAH1"/>
<keyword evidence="4" id="KW-0067">ATP-binding</keyword>
<dbReference type="InterPro" id="IPR001650">
    <property type="entry name" value="Helicase_C-like"/>
</dbReference>
<dbReference type="PANTHER" id="PTHR12131">
    <property type="entry name" value="ATP-DEPENDENT RNA AND DNA HELICASE"/>
    <property type="match status" value="1"/>
</dbReference>
<reference evidence="6 7" key="1">
    <citation type="submission" date="2016-06" db="EMBL/GenBank/DDBJ databases">
        <title>Evolution of pathogenesis and genome organization in the Tremellales.</title>
        <authorList>
            <person name="Cuomo C."/>
            <person name="Litvintseva A."/>
            <person name="Heitman J."/>
            <person name="Chen Y."/>
            <person name="Sun S."/>
            <person name="Springer D."/>
            <person name="Dromer F."/>
            <person name="Young S."/>
            <person name="Zeng Q."/>
            <person name="Chapman S."/>
            <person name="Gujja S."/>
            <person name="Saif S."/>
            <person name="Birren B."/>
        </authorList>
    </citation>
    <scope>NUCLEOTIDE SEQUENCE [LARGE SCALE GENOMIC DNA]</scope>
    <source>
        <strain evidence="6 7">CBS 6273</strain>
    </source>
</reference>
<evidence type="ECO:0000256" key="4">
    <source>
        <dbReference type="ARBA" id="ARBA00022840"/>
    </source>
</evidence>
<protein>
    <recommendedName>
        <fullName evidence="5">Helicase C-terminal domain-containing protein</fullName>
    </recommendedName>
</protein>
<dbReference type="GO" id="GO:0016787">
    <property type="term" value="F:hydrolase activity"/>
    <property type="evidence" value="ECO:0007669"/>
    <property type="project" value="UniProtKB-KW"/>
</dbReference>
<dbReference type="Gene3D" id="3.40.50.300">
    <property type="entry name" value="P-loop containing nucleotide triphosphate hydrolases"/>
    <property type="match status" value="2"/>
</dbReference>
<keyword evidence="1" id="KW-0547">Nucleotide-binding</keyword>
<dbReference type="InterPro" id="IPR027417">
    <property type="entry name" value="P-loop_NTPase"/>
</dbReference>